<dbReference type="PROSITE" id="PS00061">
    <property type="entry name" value="ADH_SHORT"/>
    <property type="match status" value="1"/>
</dbReference>
<comment type="similarity">
    <text evidence="1">Belongs to the short-chain dehydrogenases/reductases (SDR) family.</text>
</comment>
<sequence>MASNPTFDVKGKTAIVTGAGSGINYCFAKLLLEKGCNVLIADLSLRPEAQQLLEQYSTAPRAVFDRTDVTNWTQLERMFSTATKLFGEIDIVCPGAGIYDPPWSNFWHPPGSPESRDTQHGGRYATLDINITHPIRCTQLAISEFLRSGKGKQKRVLIVSSIAGQNSNLHTPIYVAAKHAMNGFIRSFSALDSRFNIRVNGVAPGVIKTPLWTEHPEKLQFIDGGTDEWATPEEVAEGMLRCLVDDDLPGGTILEIGKDQTRKVEALNDPGPSGPGHTVSNLMGKYEEVYDLLGQDGWGKTGSKL</sequence>
<dbReference type="PANTHER" id="PTHR44229:SF4">
    <property type="entry name" value="15-HYDROXYPROSTAGLANDIN DEHYDROGENASE [NAD(+)]"/>
    <property type="match status" value="1"/>
</dbReference>
<dbReference type="EMBL" id="JAKIXB020000003">
    <property type="protein sequence ID" value="KAL1609542.1"/>
    <property type="molecule type" value="Genomic_DNA"/>
</dbReference>
<dbReference type="PANTHER" id="PTHR44229">
    <property type="entry name" value="15-HYDROXYPROSTAGLANDIN DEHYDROGENASE [NAD(+)]"/>
    <property type="match status" value="1"/>
</dbReference>
<dbReference type="InterPro" id="IPR036291">
    <property type="entry name" value="NAD(P)-bd_dom_sf"/>
</dbReference>
<proteinExistence type="inferred from homology"/>
<name>A0ABR3RYQ8_9PLEO</name>
<keyword evidence="5" id="KW-1185">Reference proteome</keyword>
<dbReference type="InterPro" id="IPR002347">
    <property type="entry name" value="SDR_fam"/>
</dbReference>
<gene>
    <name evidence="4" type="ORF">SLS59_001048</name>
</gene>
<dbReference type="Pfam" id="PF00106">
    <property type="entry name" value="adh_short"/>
    <property type="match status" value="1"/>
</dbReference>
<reference evidence="4 5" key="1">
    <citation type="submission" date="2024-02" db="EMBL/GenBank/DDBJ databases">
        <title>De novo assembly and annotation of 12 fungi associated with fruit tree decline syndrome in Ontario, Canada.</title>
        <authorList>
            <person name="Sulman M."/>
            <person name="Ellouze W."/>
            <person name="Ilyukhin E."/>
        </authorList>
    </citation>
    <scope>NUCLEOTIDE SEQUENCE [LARGE SCALE GENOMIC DNA]</scope>
    <source>
        <strain evidence="4 5">M97-236</strain>
    </source>
</reference>
<organism evidence="4 5">
    <name type="scientific">Nothophoma quercina</name>
    <dbReference type="NCBI Taxonomy" id="749835"/>
    <lineage>
        <taxon>Eukaryota</taxon>
        <taxon>Fungi</taxon>
        <taxon>Dikarya</taxon>
        <taxon>Ascomycota</taxon>
        <taxon>Pezizomycotina</taxon>
        <taxon>Dothideomycetes</taxon>
        <taxon>Pleosporomycetidae</taxon>
        <taxon>Pleosporales</taxon>
        <taxon>Pleosporineae</taxon>
        <taxon>Didymellaceae</taxon>
        <taxon>Nothophoma</taxon>
    </lineage>
</organism>
<evidence type="ECO:0000313" key="5">
    <source>
        <dbReference type="Proteomes" id="UP001521222"/>
    </source>
</evidence>
<evidence type="ECO:0000313" key="4">
    <source>
        <dbReference type="EMBL" id="KAL1609542.1"/>
    </source>
</evidence>
<protein>
    <recommendedName>
        <fullName evidence="6">NAD(P)-binding protein</fullName>
    </recommendedName>
</protein>
<dbReference type="InterPro" id="IPR020904">
    <property type="entry name" value="Sc_DH/Rdtase_CS"/>
</dbReference>
<evidence type="ECO:0000256" key="3">
    <source>
        <dbReference type="ARBA" id="ARBA00023002"/>
    </source>
</evidence>
<keyword evidence="3" id="KW-0560">Oxidoreductase</keyword>
<keyword evidence="2" id="KW-0521">NADP</keyword>
<dbReference type="Gene3D" id="3.40.50.720">
    <property type="entry name" value="NAD(P)-binding Rossmann-like Domain"/>
    <property type="match status" value="1"/>
</dbReference>
<accession>A0ABR3RYQ8</accession>
<dbReference type="PRINTS" id="PR00081">
    <property type="entry name" value="GDHRDH"/>
</dbReference>
<evidence type="ECO:0000256" key="2">
    <source>
        <dbReference type="ARBA" id="ARBA00022857"/>
    </source>
</evidence>
<dbReference type="SUPFAM" id="SSF51735">
    <property type="entry name" value="NAD(P)-binding Rossmann-fold domains"/>
    <property type="match status" value="1"/>
</dbReference>
<evidence type="ECO:0000256" key="1">
    <source>
        <dbReference type="ARBA" id="ARBA00006484"/>
    </source>
</evidence>
<evidence type="ECO:0008006" key="6">
    <source>
        <dbReference type="Google" id="ProtNLM"/>
    </source>
</evidence>
<dbReference type="Proteomes" id="UP001521222">
    <property type="component" value="Unassembled WGS sequence"/>
</dbReference>
<comment type="caution">
    <text evidence="4">The sequence shown here is derived from an EMBL/GenBank/DDBJ whole genome shotgun (WGS) entry which is preliminary data.</text>
</comment>